<reference evidence="3 4" key="1">
    <citation type="submission" date="2023-07" db="EMBL/GenBank/DDBJ databases">
        <title>Sorghum-associated microbial communities from plants grown in Nebraska, USA.</title>
        <authorList>
            <person name="Schachtman D."/>
        </authorList>
    </citation>
    <scope>NUCLEOTIDE SEQUENCE [LARGE SCALE GENOMIC DNA]</scope>
    <source>
        <strain evidence="3 4">4129</strain>
    </source>
</reference>
<feature type="domain" description="LHH" evidence="2">
    <location>
        <begin position="184"/>
        <end position="256"/>
    </location>
</feature>
<dbReference type="InterPro" id="IPR050708">
    <property type="entry name" value="T6SS_VgrG/RHS"/>
</dbReference>
<dbReference type="PANTHER" id="PTHR32305:SF15">
    <property type="entry name" value="PROTEIN RHSA-RELATED"/>
    <property type="match status" value="1"/>
</dbReference>
<evidence type="ECO:0000313" key="4">
    <source>
        <dbReference type="Proteomes" id="UP001269081"/>
    </source>
</evidence>
<evidence type="ECO:0000259" key="2">
    <source>
        <dbReference type="Pfam" id="PF14411"/>
    </source>
</evidence>
<dbReference type="EMBL" id="JAVDWQ010000015">
    <property type="protein sequence ID" value="MDR7211800.1"/>
    <property type="molecule type" value="Genomic_DNA"/>
</dbReference>
<dbReference type="Gene3D" id="2.180.10.10">
    <property type="entry name" value="RHS repeat-associated core"/>
    <property type="match status" value="1"/>
</dbReference>
<evidence type="ECO:0000256" key="1">
    <source>
        <dbReference type="SAM" id="MobiDB-lite"/>
    </source>
</evidence>
<accession>A0ABU1YC28</accession>
<dbReference type="Pfam" id="PF14411">
    <property type="entry name" value="LHH"/>
    <property type="match status" value="1"/>
</dbReference>
<sequence length="268" mass="30241">MVYDKPEPIENLITWIYEGGRFVPSAKIVGGNKFSIINDYIGRPVQAYDELGNLVWETDYDIYGDLRTLKGDRSFIPFRQLGQYEDVETGLYYNRFRYYSPETGVYLSQDPIGLNGDNPNMYAYVFNSNYEMDLFGLSSSAASVIDFTDSAGTSLKVNGYTDLGHLSDKELTSLYHANKGSGWGLSPKDKQGNTIVLHHYKQNPNGPIVAMPAKHHDKPHTNPGQHPFGKKKGGGLTKAERDAFDNWRKEYHAHLAETELNKRGIKCK</sequence>
<dbReference type="InterPro" id="IPR026834">
    <property type="entry name" value="LHH"/>
</dbReference>
<dbReference type="RefSeq" id="WP_310283167.1">
    <property type="nucleotide sequence ID" value="NZ_JAVDWQ010000015.1"/>
</dbReference>
<evidence type="ECO:0000313" key="3">
    <source>
        <dbReference type="EMBL" id="MDR7211800.1"/>
    </source>
</evidence>
<dbReference type="PANTHER" id="PTHR32305">
    <property type="match status" value="1"/>
</dbReference>
<dbReference type="InterPro" id="IPR022385">
    <property type="entry name" value="Rhs_assc_core"/>
</dbReference>
<dbReference type="Proteomes" id="UP001269081">
    <property type="component" value="Unassembled WGS sequence"/>
</dbReference>
<name>A0ABU1YC28_9FLAO</name>
<feature type="region of interest" description="Disordered" evidence="1">
    <location>
        <begin position="216"/>
        <end position="238"/>
    </location>
</feature>
<comment type="caution">
    <text evidence="3">The sequence shown here is derived from an EMBL/GenBank/DDBJ whole genome shotgun (WGS) entry which is preliminary data.</text>
</comment>
<dbReference type="NCBIfam" id="TIGR03696">
    <property type="entry name" value="Rhs_assc_core"/>
    <property type="match status" value="1"/>
</dbReference>
<gene>
    <name evidence="3" type="ORF">J2W48_003757</name>
</gene>
<protein>
    <submittedName>
        <fullName evidence="3">RHS repeat-associated protein</fullName>
    </submittedName>
</protein>
<keyword evidence="4" id="KW-1185">Reference proteome</keyword>
<organism evidence="3 4">
    <name type="scientific">Flavobacterium piscis</name>
    <dbReference type="NCBI Taxonomy" id="1114874"/>
    <lineage>
        <taxon>Bacteria</taxon>
        <taxon>Pseudomonadati</taxon>
        <taxon>Bacteroidota</taxon>
        <taxon>Flavobacteriia</taxon>
        <taxon>Flavobacteriales</taxon>
        <taxon>Flavobacteriaceae</taxon>
        <taxon>Flavobacterium</taxon>
    </lineage>
</organism>
<proteinExistence type="predicted"/>